<dbReference type="InterPro" id="IPR013766">
    <property type="entry name" value="Thioredoxin_domain"/>
</dbReference>
<dbReference type="NCBIfam" id="NF047696">
    <property type="entry name" value="ThlDiSintTplARhiz"/>
    <property type="match status" value="1"/>
</dbReference>
<proteinExistence type="predicted"/>
<dbReference type="Gene3D" id="3.40.30.10">
    <property type="entry name" value="Glutaredoxin"/>
    <property type="match status" value="1"/>
</dbReference>
<dbReference type="PROSITE" id="PS51318">
    <property type="entry name" value="TAT"/>
    <property type="match status" value="1"/>
</dbReference>
<organism evidence="4 5">
    <name type="scientific">Stappia indica</name>
    <dbReference type="NCBI Taxonomy" id="538381"/>
    <lineage>
        <taxon>Bacteria</taxon>
        <taxon>Pseudomonadati</taxon>
        <taxon>Pseudomonadota</taxon>
        <taxon>Alphaproteobacteria</taxon>
        <taxon>Hyphomicrobiales</taxon>
        <taxon>Stappiaceae</taxon>
        <taxon>Stappia</taxon>
    </lineage>
</organism>
<dbReference type="PROSITE" id="PS51352">
    <property type="entry name" value="THIOREDOXIN_2"/>
    <property type="match status" value="1"/>
</dbReference>
<evidence type="ECO:0000313" key="5">
    <source>
        <dbReference type="Proteomes" id="UP000435648"/>
    </source>
</evidence>
<keyword evidence="2" id="KW-0812">Transmembrane</keyword>
<evidence type="ECO:0000313" key="4">
    <source>
        <dbReference type="EMBL" id="QGZ35114.1"/>
    </source>
</evidence>
<dbReference type="CDD" id="cd02966">
    <property type="entry name" value="TlpA_like_family"/>
    <property type="match status" value="1"/>
</dbReference>
<evidence type="ECO:0000256" key="1">
    <source>
        <dbReference type="ARBA" id="ARBA00023284"/>
    </source>
</evidence>
<dbReference type="OrthoDB" id="9799347at2"/>
<dbReference type="GO" id="GO:0015036">
    <property type="term" value="F:disulfide oxidoreductase activity"/>
    <property type="evidence" value="ECO:0007669"/>
    <property type="project" value="UniProtKB-ARBA"/>
</dbReference>
<dbReference type="InterPro" id="IPR000866">
    <property type="entry name" value="AhpC/TSA"/>
</dbReference>
<protein>
    <submittedName>
        <fullName evidence="4">Redoxin family protein</fullName>
    </submittedName>
</protein>
<dbReference type="GO" id="GO:0016209">
    <property type="term" value="F:antioxidant activity"/>
    <property type="evidence" value="ECO:0007669"/>
    <property type="project" value="InterPro"/>
</dbReference>
<dbReference type="PROSITE" id="PS00194">
    <property type="entry name" value="THIOREDOXIN_1"/>
    <property type="match status" value="1"/>
</dbReference>
<dbReference type="PANTHER" id="PTHR42852">
    <property type="entry name" value="THIOL:DISULFIDE INTERCHANGE PROTEIN DSBE"/>
    <property type="match status" value="1"/>
</dbReference>
<dbReference type="SUPFAM" id="SSF52833">
    <property type="entry name" value="Thioredoxin-like"/>
    <property type="match status" value="1"/>
</dbReference>
<feature type="domain" description="Thioredoxin" evidence="3">
    <location>
        <begin position="68"/>
        <end position="218"/>
    </location>
</feature>
<keyword evidence="2" id="KW-1133">Transmembrane helix</keyword>
<sequence>MTNGTRPPRRTLLVGIAAVALMAGLAGIYVIGGADGNRQQAGSCSAAASLAAEIAPLARGEVAAFLPAKAPSQLSDLAFSNDAGAPLTLADFRDRVVLVNLWATWCAPCRKEMPALDQLQAELGSDDFEVVAVSVDQTGEEKPRAFLKEIGVSNLTFYADPTMKIFQDVRARGRAPGLPTTLLVDGKGCEIGALMGPAEWASEDAKALVRAAIEAQRKTASSGSGS</sequence>
<dbReference type="InterPro" id="IPR006311">
    <property type="entry name" value="TAT_signal"/>
</dbReference>
<evidence type="ECO:0000256" key="2">
    <source>
        <dbReference type="SAM" id="Phobius"/>
    </source>
</evidence>
<dbReference type="InterPro" id="IPR036249">
    <property type="entry name" value="Thioredoxin-like_sf"/>
</dbReference>
<reference evidence="4 5" key="1">
    <citation type="submission" date="2019-12" db="EMBL/GenBank/DDBJ databases">
        <title>The genome of Stappia indica PHM037.</title>
        <authorList>
            <person name="Kacar D."/>
            <person name="Galan B."/>
            <person name="Canedo L."/>
            <person name="Rodriguez P."/>
            <person name="de la Calle F."/>
            <person name="Garcia J.L."/>
        </authorList>
    </citation>
    <scope>NUCLEOTIDE SEQUENCE [LARGE SCALE GENOMIC DNA]</scope>
    <source>
        <strain evidence="4 5">PHM037</strain>
    </source>
</reference>
<keyword evidence="1" id="KW-0676">Redox-active center</keyword>
<name>A0A857C807_9HYPH</name>
<dbReference type="PANTHER" id="PTHR42852:SF17">
    <property type="entry name" value="THIOREDOXIN-LIKE PROTEIN HI_1115"/>
    <property type="match status" value="1"/>
</dbReference>
<dbReference type="AlphaFoldDB" id="A0A857C807"/>
<accession>A0A857C807</accession>
<dbReference type="InterPro" id="IPR050553">
    <property type="entry name" value="Thioredoxin_ResA/DsbE_sf"/>
</dbReference>
<evidence type="ECO:0000259" key="3">
    <source>
        <dbReference type="PROSITE" id="PS51352"/>
    </source>
</evidence>
<gene>
    <name evidence="4" type="ORF">GH266_11735</name>
</gene>
<dbReference type="Pfam" id="PF00578">
    <property type="entry name" value="AhpC-TSA"/>
    <property type="match status" value="1"/>
</dbReference>
<dbReference type="InterPro" id="IPR017937">
    <property type="entry name" value="Thioredoxin_CS"/>
</dbReference>
<feature type="transmembrane region" description="Helical" evidence="2">
    <location>
        <begin position="12"/>
        <end position="31"/>
    </location>
</feature>
<dbReference type="RefSeq" id="WP_158194067.1">
    <property type="nucleotide sequence ID" value="NZ_CP046908.1"/>
</dbReference>
<dbReference type="KEGG" id="siw:GH266_11735"/>
<keyword evidence="2" id="KW-0472">Membrane</keyword>
<dbReference type="Proteomes" id="UP000435648">
    <property type="component" value="Chromosome"/>
</dbReference>
<dbReference type="EMBL" id="CP046908">
    <property type="protein sequence ID" value="QGZ35114.1"/>
    <property type="molecule type" value="Genomic_DNA"/>
</dbReference>